<keyword evidence="3" id="KW-1185">Reference proteome</keyword>
<evidence type="ECO:0000259" key="1">
    <source>
        <dbReference type="Pfam" id="PF09994"/>
    </source>
</evidence>
<accession>A0AAN9YR27</accession>
<dbReference type="Pfam" id="PF09994">
    <property type="entry name" value="T6SS_Tle1-like_cat"/>
    <property type="match status" value="2"/>
</dbReference>
<dbReference type="InterPro" id="IPR018712">
    <property type="entry name" value="Tle1-like_cat"/>
</dbReference>
<dbReference type="Proteomes" id="UP001320420">
    <property type="component" value="Unassembled WGS sequence"/>
</dbReference>
<comment type="caution">
    <text evidence="2">The sequence shown here is derived from an EMBL/GenBank/DDBJ whole genome shotgun (WGS) entry which is preliminary data.</text>
</comment>
<dbReference type="PANTHER" id="PTHR33840">
    <property type="match status" value="1"/>
</dbReference>
<name>A0AAN9YR27_9PEZI</name>
<dbReference type="SUPFAM" id="SSF53474">
    <property type="entry name" value="alpha/beta-Hydrolases"/>
    <property type="match status" value="1"/>
</dbReference>
<dbReference type="EMBL" id="JAKJXP020000022">
    <property type="protein sequence ID" value="KAK7754206.1"/>
    <property type="molecule type" value="Genomic_DNA"/>
</dbReference>
<dbReference type="PANTHER" id="PTHR33840:SF1">
    <property type="entry name" value="TLE1 PHOSPHOLIPASE DOMAIN-CONTAINING PROTEIN"/>
    <property type="match status" value="1"/>
</dbReference>
<feature type="domain" description="T6SS Phospholipase effector Tle1-like catalytic" evidence="1">
    <location>
        <begin position="5"/>
        <end position="118"/>
    </location>
</feature>
<reference evidence="2 3" key="1">
    <citation type="submission" date="2024-02" db="EMBL/GenBank/DDBJ databases">
        <title>De novo assembly and annotation of 12 fungi associated with fruit tree decline syndrome in Ontario, Canada.</title>
        <authorList>
            <person name="Sulman M."/>
            <person name="Ellouze W."/>
            <person name="Ilyukhin E."/>
        </authorList>
    </citation>
    <scope>NUCLEOTIDE SEQUENCE [LARGE SCALE GENOMIC DNA]</scope>
    <source>
        <strain evidence="2 3">M11/M66-122</strain>
    </source>
</reference>
<protein>
    <recommendedName>
        <fullName evidence="1">T6SS Phospholipase effector Tle1-like catalytic domain-containing protein</fullName>
    </recommendedName>
</protein>
<organism evidence="2 3">
    <name type="scientific">Diatrype stigma</name>
    <dbReference type="NCBI Taxonomy" id="117547"/>
    <lineage>
        <taxon>Eukaryota</taxon>
        <taxon>Fungi</taxon>
        <taxon>Dikarya</taxon>
        <taxon>Ascomycota</taxon>
        <taxon>Pezizomycotina</taxon>
        <taxon>Sordariomycetes</taxon>
        <taxon>Xylariomycetidae</taxon>
        <taxon>Xylariales</taxon>
        <taxon>Diatrypaceae</taxon>
        <taxon>Diatrype</taxon>
    </lineage>
</organism>
<feature type="domain" description="T6SS Phospholipase effector Tle1-like catalytic" evidence="1">
    <location>
        <begin position="134"/>
        <end position="213"/>
    </location>
</feature>
<sequence length="501" mass="56751">MTCSDGTFQTIFYHSGVGSTPTLLSQLLGGAFGVGIAENIREVYSYICANYVDGDEIVLVGFSRGAYTARAVAGMISDLGLLTRDGMEYFYPVFKDMQNWMDPGYEDEFPQLPFENKPKGPHAKEEYRTRLVQANLTRWYNTTLSTQVEHGFHALALDESRNAFGPTLWERLPEQRDSTDLRQVWFPGSHINVGGGEKDQGVSNITLAWMMDQLASIGCEFQEDSIDKIHSRNIEYYKKLQPVHKSGFFGRWFSYFVLKAQTKERPWALKPIWEGNKPIRPWSLHTTVAVDNLLYRIIGVKAREPGLYKKINPQTGRPTQDFLVDTNERIHPSVRVRLACEGLGPNDSGLWHCPSLLKDWRPRLVNINVHDPVSKNASWGPSWAKAEGRSHEAIAKNEIQPNSGNEAPEDIDICVTLDRKATPLRWVWEYVGKGAHAPYETTMVEEKMGPFEIHLLNLARGSVPVHEFAKKQDASDFKAVKRLVTKSSFFKAIWKGNPTSE</sequence>
<evidence type="ECO:0000313" key="3">
    <source>
        <dbReference type="Proteomes" id="UP001320420"/>
    </source>
</evidence>
<dbReference type="InterPro" id="IPR029058">
    <property type="entry name" value="AB_hydrolase_fold"/>
</dbReference>
<evidence type="ECO:0000313" key="2">
    <source>
        <dbReference type="EMBL" id="KAK7754206.1"/>
    </source>
</evidence>
<gene>
    <name evidence="2" type="ORF">SLS62_003783</name>
</gene>
<dbReference type="AlphaFoldDB" id="A0AAN9YR27"/>
<dbReference type="Gene3D" id="3.40.50.1820">
    <property type="entry name" value="alpha/beta hydrolase"/>
    <property type="match status" value="1"/>
</dbReference>
<proteinExistence type="predicted"/>